<organism evidence="4 5">
    <name type="scientific">Pseudoalteromonas ulvae</name>
    <dbReference type="NCBI Taxonomy" id="107327"/>
    <lineage>
        <taxon>Bacteria</taxon>
        <taxon>Pseudomonadati</taxon>
        <taxon>Pseudomonadota</taxon>
        <taxon>Gammaproteobacteria</taxon>
        <taxon>Alteromonadales</taxon>
        <taxon>Pseudoalteromonadaceae</taxon>
        <taxon>Pseudoalteromonas</taxon>
    </lineage>
</organism>
<evidence type="ECO:0000256" key="1">
    <source>
        <dbReference type="SAM" id="MobiDB-lite"/>
    </source>
</evidence>
<gene>
    <name evidence="4" type="ORF">B1199_15885</name>
</gene>
<dbReference type="InterPro" id="IPR051781">
    <property type="entry name" value="Metallo-dep_Hydrolase"/>
</dbReference>
<comment type="caution">
    <text evidence="4">The sequence shown here is derived from an EMBL/GenBank/DDBJ whole genome shotgun (WGS) entry which is preliminary data.</text>
</comment>
<reference evidence="4 5" key="1">
    <citation type="submission" date="2017-02" db="EMBL/GenBank/DDBJ databases">
        <title>Pseudoalteromonas ulvae TC14 Genome.</title>
        <authorList>
            <person name="Molmeret M."/>
        </authorList>
    </citation>
    <scope>NUCLEOTIDE SEQUENCE [LARGE SCALE GENOMIC DNA]</scope>
    <source>
        <strain evidence="4">TC14</strain>
    </source>
</reference>
<dbReference type="Gene3D" id="3.20.20.140">
    <property type="entry name" value="Metal-dependent hydrolases"/>
    <property type="match status" value="2"/>
</dbReference>
<sequence length="419" mass="44369">MIKMNGFKKSVLAVALLSGFSAFAAPVAITNATVYTVTEQGILEGATVVMDEGKIIAINPESHNATQIIDAEGKILSPGIISSLNQLGLVEVGAVAASRDAGDKKADITFDPSLAFNPRSSLIPYARKGGITRDVIAPSGGDEIFAGLTSVVDLSGEFDSVLTPRNAVLVELGERSKGSRAYSLQELIDTLDGQAKKLEKAAKKSKKDDKDDKEPSKKETILTELLSGDKPLIVEVSRAQDMLELIKLNTQFKKLKMVFAGAHDASVIAEQLSQANIPVIISVVANLPGSFDSLNSSLTTAGVLEKAGVKVLLTIGGDASHNMYQLRYDAGIAVANGMSPEGALKAVTANVADVFGINAGQIAVGKAADLVLWSADPFEISSKVEKMWIGGEQYSTQSRQDKLAERYTKESALPRAYTK</sequence>
<name>A0A244CNR8_PSEDV</name>
<dbReference type="InterPro" id="IPR006680">
    <property type="entry name" value="Amidohydro-rel"/>
</dbReference>
<keyword evidence="4" id="KW-0378">Hydrolase</keyword>
<feature type="region of interest" description="Disordered" evidence="1">
    <location>
        <begin position="396"/>
        <end position="419"/>
    </location>
</feature>
<dbReference type="Proteomes" id="UP000194841">
    <property type="component" value="Unassembled WGS sequence"/>
</dbReference>
<feature type="chain" id="PRO_5012309197" evidence="2">
    <location>
        <begin position="25"/>
        <end position="419"/>
    </location>
</feature>
<evidence type="ECO:0000259" key="3">
    <source>
        <dbReference type="Pfam" id="PF01979"/>
    </source>
</evidence>
<protein>
    <submittedName>
        <fullName evidence="4">Amidohydrolase</fullName>
    </submittedName>
</protein>
<accession>A0A244CNR8</accession>
<dbReference type="PANTHER" id="PTHR43135:SF3">
    <property type="entry name" value="ALPHA-D-RIBOSE 1-METHYLPHOSPHONATE 5-TRIPHOSPHATE DIPHOSPHATASE"/>
    <property type="match status" value="1"/>
</dbReference>
<evidence type="ECO:0000313" key="5">
    <source>
        <dbReference type="Proteomes" id="UP000194841"/>
    </source>
</evidence>
<dbReference type="PANTHER" id="PTHR43135">
    <property type="entry name" value="ALPHA-D-RIBOSE 1-METHYLPHOSPHONATE 5-TRIPHOSPHATE DIPHOSPHATASE"/>
    <property type="match status" value="1"/>
</dbReference>
<dbReference type="Pfam" id="PF01979">
    <property type="entry name" value="Amidohydro_1"/>
    <property type="match status" value="1"/>
</dbReference>
<proteinExistence type="predicted"/>
<evidence type="ECO:0000256" key="2">
    <source>
        <dbReference type="SAM" id="SignalP"/>
    </source>
</evidence>
<dbReference type="OrthoDB" id="9802793at2"/>
<keyword evidence="5" id="KW-1185">Reference proteome</keyword>
<dbReference type="InterPro" id="IPR032466">
    <property type="entry name" value="Metal_Hydrolase"/>
</dbReference>
<dbReference type="InterPro" id="IPR011059">
    <property type="entry name" value="Metal-dep_hydrolase_composite"/>
</dbReference>
<dbReference type="GO" id="GO:0016810">
    <property type="term" value="F:hydrolase activity, acting on carbon-nitrogen (but not peptide) bonds"/>
    <property type="evidence" value="ECO:0007669"/>
    <property type="project" value="InterPro"/>
</dbReference>
<evidence type="ECO:0000313" key="4">
    <source>
        <dbReference type="EMBL" id="OUL56849.1"/>
    </source>
</evidence>
<dbReference type="EMBL" id="MWPV01000005">
    <property type="protein sequence ID" value="OUL56849.1"/>
    <property type="molecule type" value="Genomic_DNA"/>
</dbReference>
<feature type="compositionally biased region" description="Basic and acidic residues" evidence="1">
    <location>
        <begin position="399"/>
        <end position="409"/>
    </location>
</feature>
<dbReference type="AlphaFoldDB" id="A0A244CNR8"/>
<dbReference type="SUPFAM" id="SSF51338">
    <property type="entry name" value="Composite domain of metallo-dependent hydrolases"/>
    <property type="match status" value="1"/>
</dbReference>
<feature type="signal peptide" evidence="2">
    <location>
        <begin position="1"/>
        <end position="24"/>
    </location>
</feature>
<dbReference type="SUPFAM" id="SSF51556">
    <property type="entry name" value="Metallo-dependent hydrolases"/>
    <property type="match status" value="1"/>
</dbReference>
<feature type="domain" description="Amidohydrolase-related" evidence="3">
    <location>
        <begin position="262"/>
        <end position="392"/>
    </location>
</feature>
<keyword evidence="2" id="KW-0732">Signal</keyword>